<gene>
    <name evidence="1" type="ORF">LX59_01808</name>
</gene>
<sequence>MFYKLSHLSMGQIKSIISLSKSIRAGRSEGADFTSHDLYNYFDVTPEEIAFTEEIDSLSKAQKQELLVLIALGRSEIHSANEVQHLLSVLETETERNLNMKLLSTAKTMRIYLERSIAHPVHHRCAQADVELMV</sequence>
<comment type="caution">
    <text evidence="1">The sequence shown here is derived from an EMBL/GenBank/DDBJ whole genome shotgun (WGS) entry which is preliminary data.</text>
</comment>
<dbReference type="RefSeq" id="WP_144571521.1">
    <property type="nucleotide sequence ID" value="NZ_VLKG01000006.1"/>
</dbReference>
<keyword evidence="2" id="KW-1185">Reference proteome</keyword>
<accession>A0A562I2E7</accession>
<dbReference type="AlphaFoldDB" id="A0A562I2E7"/>
<name>A0A562I2E7_9GAMM</name>
<reference evidence="1 2" key="1">
    <citation type="submission" date="2019-07" db="EMBL/GenBank/DDBJ databases">
        <title>Genomic Encyclopedia of Type Strains, Phase I: the one thousand microbial genomes (KMG-I) project.</title>
        <authorList>
            <person name="Kyrpides N."/>
        </authorList>
    </citation>
    <scope>NUCLEOTIDE SEQUENCE [LARGE SCALE GENOMIC DNA]</scope>
    <source>
        <strain evidence="1 2">DSM 375</strain>
    </source>
</reference>
<protein>
    <submittedName>
        <fullName evidence="1">Uncharacterized protein</fullName>
    </submittedName>
</protein>
<evidence type="ECO:0000313" key="1">
    <source>
        <dbReference type="EMBL" id="TWH64868.1"/>
    </source>
</evidence>
<proteinExistence type="predicted"/>
<dbReference type="Proteomes" id="UP000319627">
    <property type="component" value="Unassembled WGS sequence"/>
</dbReference>
<organism evidence="1 2">
    <name type="scientific">Azomonas agilis</name>
    <dbReference type="NCBI Taxonomy" id="116849"/>
    <lineage>
        <taxon>Bacteria</taxon>
        <taxon>Pseudomonadati</taxon>
        <taxon>Pseudomonadota</taxon>
        <taxon>Gammaproteobacteria</taxon>
        <taxon>Pseudomonadales</taxon>
        <taxon>Pseudomonadaceae</taxon>
        <taxon>Azomonas</taxon>
    </lineage>
</organism>
<dbReference type="EMBL" id="VLKG01000006">
    <property type="protein sequence ID" value="TWH64868.1"/>
    <property type="molecule type" value="Genomic_DNA"/>
</dbReference>
<evidence type="ECO:0000313" key="2">
    <source>
        <dbReference type="Proteomes" id="UP000319627"/>
    </source>
</evidence>